<reference evidence="2" key="1">
    <citation type="submission" date="2021-06" db="EMBL/GenBank/DDBJ databases">
        <authorList>
            <person name="Kallberg Y."/>
            <person name="Tangrot J."/>
            <person name="Rosling A."/>
        </authorList>
    </citation>
    <scope>NUCLEOTIDE SEQUENCE</scope>
    <source>
        <strain evidence="2">FL966</strain>
    </source>
</reference>
<proteinExistence type="predicted"/>
<evidence type="ECO:0000313" key="3">
    <source>
        <dbReference type="Proteomes" id="UP000789759"/>
    </source>
</evidence>
<gene>
    <name evidence="2" type="ORF">CPELLU_LOCUS20199</name>
</gene>
<feature type="non-terminal residue" evidence="2">
    <location>
        <position position="106"/>
    </location>
</feature>
<feature type="compositionally biased region" description="Polar residues" evidence="1">
    <location>
        <begin position="1"/>
        <end position="11"/>
    </location>
</feature>
<dbReference type="OrthoDB" id="2443898at2759"/>
<accession>A0A9N9PJG0</accession>
<evidence type="ECO:0000313" key="2">
    <source>
        <dbReference type="EMBL" id="CAG8826299.1"/>
    </source>
</evidence>
<feature type="region of interest" description="Disordered" evidence="1">
    <location>
        <begin position="1"/>
        <end position="49"/>
    </location>
</feature>
<feature type="compositionally biased region" description="Polar residues" evidence="1">
    <location>
        <begin position="21"/>
        <end position="38"/>
    </location>
</feature>
<organism evidence="2 3">
    <name type="scientific">Cetraspora pellucida</name>
    <dbReference type="NCBI Taxonomy" id="1433469"/>
    <lineage>
        <taxon>Eukaryota</taxon>
        <taxon>Fungi</taxon>
        <taxon>Fungi incertae sedis</taxon>
        <taxon>Mucoromycota</taxon>
        <taxon>Glomeromycotina</taxon>
        <taxon>Glomeromycetes</taxon>
        <taxon>Diversisporales</taxon>
        <taxon>Gigasporaceae</taxon>
        <taxon>Cetraspora</taxon>
    </lineage>
</organism>
<protein>
    <submittedName>
        <fullName evidence="2">6715_t:CDS:1</fullName>
    </submittedName>
</protein>
<sequence length="106" mass="11919">MTISKRSSQSKTSHDDEDSLEPSSNIHDNDNSVSTELEPQSKKARKGGPKFDEVWQYVIKGVQVNPGHYEATCPYCNNCWPRGKPCDLKAHLAVHCSSVPEDVRKY</sequence>
<dbReference type="AlphaFoldDB" id="A0A9N9PJG0"/>
<dbReference type="EMBL" id="CAJVQA010057151">
    <property type="protein sequence ID" value="CAG8826299.1"/>
    <property type="molecule type" value="Genomic_DNA"/>
</dbReference>
<dbReference type="Proteomes" id="UP000789759">
    <property type="component" value="Unassembled WGS sequence"/>
</dbReference>
<comment type="caution">
    <text evidence="2">The sequence shown here is derived from an EMBL/GenBank/DDBJ whole genome shotgun (WGS) entry which is preliminary data.</text>
</comment>
<keyword evidence="3" id="KW-1185">Reference proteome</keyword>
<name>A0A9N9PJG0_9GLOM</name>
<evidence type="ECO:0000256" key="1">
    <source>
        <dbReference type="SAM" id="MobiDB-lite"/>
    </source>
</evidence>